<keyword evidence="2" id="KW-0645">Protease</keyword>
<dbReference type="InterPro" id="IPR001375">
    <property type="entry name" value="Peptidase_S9_cat"/>
</dbReference>
<dbReference type="RefSeq" id="WP_330129908.1">
    <property type="nucleotide sequence ID" value="NZ_JAUHLI010000017.1"/>
</dbReference>
<dbReference type="PANTHER" id="PTHR42776:SF27">
    <property type="entry name" value="DIPEPTIDYL PEPTIDASE FAMILY MEMBER 6"/>
    <property type="match status" value="1"/>
</dbReference>
<evidence type="ECO:0000259" key="4">
    <source>
        <dbReference type="Pfam" id="PF00326"/>
    </source>
</evidence>
<dbReference type="Pfam" id="PF00930">
    <property type="entry name" value="DPPIV_N"/>
    <property type="match status" value="1"/>
</dbReference>
<reference evidence="6 7" key="1">
    <citation type="submission" date="2023-07" db="EMBL/GenBank/DDBJ databases">
        <title>Alkalimonas sp., MEB108 novel, alkaliphilic bacterium isolated from Lonar Lake, India.</title>
        <authorList>
            <person name="Joshi A."/>
            <person name="Thite S."/>
        </authorList>
    </citation>
    <scope>NUCLEOTIDE SEQUENCE [LARGE SCALE GENOMIC DNA]</scope>
    <source>
        <strain evidence="6 7">MEB108</strain>
    </source>
</reference>
<dbReference type="Pfam" id="PF07676">
    <property type="entry name" value="PD40"/>
    <property type="match status" value="1"/>
</dbReference>
<feature type="chain" id="PRO_5047260013" evidence="3">
    <location>
        <begin position="27"/>
        <end position="690"/>
    </location>
</feature>
<dbReference type="Gene3D" id="3.40.50.1820">
    <property type="entry name" value="alpha/beta hydrolase"/>
    <property type="match status" value="1"/>
</dbReference>
<protein>
    <submittedName>
        <fullName evidence="6">S9 family peptidase</fullName>
        <ecNumber evidence="6">3.4.-.-</ecNumber>
    </submittedName>
</protein>
<proteinExistence type="predicted"/>
<dbReference type="SUPFAM" id="SSF82171">
    <property type="entry name" value="DPP6 N-terminal domain-like"/>
    <property type="match status" value="1"/>
</dbReference>
<dbReference type="Pfam" id="PF00326">
    <property type="entry name" value="Peptidase_S9"/>
    <property type="match status" value="1"/>
</dbReference>
<organism evidence="6 7">
    <name type="scientific">Alkalimonas cellulosilytica</name>
    <dbReference type="NCBI Taxonomy" id="3058395"/>
    <lineage>
        <taxon>Bacteria</taxon>
        <taxon>Pseudomonadati</taxon>
        <taxon>Pseudomonadota</taxon>
        <taxon>Gammaproteobacteria</taxon>
        <taxon>Alkalimonas</taxon>
    </lineage>
</organism>
<keyword evidence="2" id="KW-0720">Serine protease</keyword>
<dbReference type="InterPro" id="IPR011042">
    <property type="entry name" value="6-blade_b-propeller_TolB-like"/>
</dbReference>
<dbReference type="GO" id="GO:0016787">
    <property type="term" value="F:hydrolase activity"/>
    <property type="evidence" value="ECO:0007669"/>
    <property type="project" value="UniProtKB-KW"/>
</dbReference>
<accession>A0ABU7J8M2</accession>
<feature type="signal peptide" evidence="3">
    <location>
        <begin position="1"/>
        <end position="26"/>
    </location>
</feature>
<dbReference type="SUPFAM" id="SSF53474">
    <property type="entry name" value="alpha/beta-Hydrolases"/>
    <property type="match status" value="1"/>
</dbReference>
<name>A0ABU7J8M2_9GAMM</name>
<keyword evidence="7" id="KW-1185">Reference proteome</keyword>
<dbReference type="PANTHER" id="PTHR42776">
    <property type="entry name" value="SERINE PEPTIDASE S9 FAMILY MEMBER"/>
    <property type="match status" value="1"/>
</dbReference>
<dbReference type="Gene3D" id="2.120.10.30">
    <property type="entry name" value="TolB, C-terminal domain"/>
    <property type="match status" value="3"/>
</dbReference>
<gene>
    <name evidence="6" type="ORF">QWY20_15495</name>
</gene>
<dbReference type="InterPro" id="IPR002469">
    <property type="entry name" value="Peptidase_S9B_N"/>
</dbReference>
<keyword evidence="1 6" id="KW-0378">Hydrolase</keyword>
<evidence type="ECO:0000256" key="2">
    <source>
        <dbReference type="ARBA" id="ARBA00022825"/>
    </source>
</evidence>
<comment type="caution">
    <text evidence="6">The sequence shown here is derived from an EMBL/GenBank/DDBJ whole genome shotgun (WGS) entry which is preliminary data.</text>
</comment>
<evidence type="ECO:0000313" key="7">
    <source>
        <dbReference type="Proteomes" id="UP001336314"/>
    </source>
</evidence>
<dbReference type="Proteomes" id="UP001336314">
    <property type="component" value="Unassembled WGS sequence"/>
</dbReference>
<feature type="domain" description="Peptidase S9 prolyl oligopeptidase catalytic" evidence="4">
    <location>
        <begin position="479"/>
        <end position="687"/>
    </location>
</feature>
<dbReference type="InterPro" id="IPR029058">
    <property type="entry name" value="AB_hydrolase_fold"/>
</dbReference>
<evidence type="ECO:0000259" key="5">
    <source>
        <dbReference type="Pfam" id="PF00930"/>
    </source>
</evidence>
<keyword evidence="3" id="KW-0732">Signal</keyword>
<feature type="domain" description="Dipeptidylpeptidase IV N-terminal" evidence="5">
    <location>
        <begin position="205"/>
        <end position="291"/>
    </location>
</feature>
<sequence length="690" mass="78220">MLLMKTSARHWLGFILLCCLLPLAQADLARSEAQLAHFSAEDIFELEFASDVQISPDGQHIVYVRNSNNIQQDNTLQRLWILDTSTGHHWPLLDDEFQYSQPRWAPDSNRIAFISNRSGNAQIHVHWLAQRRTARISNLTHRPEQLAWSPDGQQLAFLMEVPAEPTYFARSVYRPKAPKGAEWAAPPLIVERTYYQQDGRGLLESAYRQVFVLPASGGSARQLTEGPYLHQGPLAWSPDSQSLVFSANRSSDWEYQPRQADLYQLQLKDSRIQPLLTGPGQHYHPVFSPDGLQLAFLFAPDKAVAYRNSKLQLLDLRTKAVQPLLKELDRSVENPVWQDNQQLVFQYEDRGLTKVARVTLRNRMADLVSDVSGANSGRPYLSGMFSLSDKGQLAYTRGSSQRLADVALWQHGQVRNLTQLNEDLLGQRELGKVHEFTYRSKLDDEEIHAWYITPPGFDPSKKYPLILEIHGGPHLPYGPHFSAELQRYAAEGYVVLYNNYRGSISYGERFALLLQNKYASTDDFTDHMSGVDAMIAKGFIDENNLFIAGGSAGGIATAYAIGLTDRFNAAAATNPVINWVSKVLTADSYMAQIQNQFPGMPWEQHEHYWQRSPLSLVGNVTTPTLLFTGELDRRTPMAETEQFYQALRLRQVDTAMVRVPGAYHGVSNRPSRMIAKIEHTLAWFARYRKE</sequence>
<evidence type="ECO:0000256" key="3">
    <source>
        <dbReference type="SAM" id="SignalP"/>
    </source>
</evidence>
<evidence type="ECO:0000313" key="6">
    <source>
        <dbReference type="EMBL" id="MEE2002864.1"/>
    </source>
</evidence>
<dbReference type="InterPro" id="IPR011659">
    <property type="entry name" value="WD40"/>
</dbReference>
<dbReference type="EC" id="3.4.-.-" evidence="6"/>
<evidence type="ECO:0000256" key="1">
    <source>
        <dbReference type="ARBA" id="ARBA00022801"/>
    </source>
</evidence>
<dbReference type="EMBL" id="JAUHLI010000017">
    <property type="protein sequence ID" value="MEE2002864.1"/>
    <property type="molecule type" value="Genomic_DNA"/>
</dbReference>